<proteinExistence type="predicted"/>
<dbReference type="AlphaFoldDB" id="A0A5B0R8Y4"/>
<organism evidence="2 3">
    <name type="scientific">Puccinia graminis f. sp. tritici</name>
    <dbReference type="NCBI Taxonomy" id="56615"/>
    <lineage>
        <taxon>Eukaryota</taxon>
        <taxon>Fungi</taxon>
        <taxon>Dikarya</taxon>
        <taxon>Basidiomycota</taxon>
        <taxon>Pucciniomycotina</taxon>
        <taxon>Pucciniomycetes</taxon>
        <taxon>Pucciniales</taxon>
        <taxon>Pucciniaceae</taxon>
        <taxon>Puccinia</taxon>
    </lineage>
</organism>
<feature type="compositionally biased region" description="Polar residues" evidence="1">
    <location>
        <begin position="20"/>
        <end position="29"/>
    </location>
</feature>
<accession>A0A5B0R8Y4</accession>
<protein>
    <submittedName>
        <fullName evidence="2">Uncharacterized protein</fullName>
    </submittedName>
</protein>
<comment type="caution">
    <text evidence="2">The sequence shown here is derived from an EMBL/GenBank/DDBJ whole genome shotgun (WGS) entry which is preliminary data.</text>
</comment>
<feature type="region of interest" description="Disordered" evidence="1">
    <location>
        <begin position="20"/>
        <end position="39"/>
    </location>
</feature>
<evidence type="ECO:0000313" key="2">
    <source>
        <dbReference type="EMBL" id="KAA1121788.1"/>
    </source>
</evidence>
<sequence length="97" mass="10487">MPERIPFLNPARSELRSGLFTTAGPSSLPNDGVNGVPSSEPGFLEMQSLGLGFLPPSGHARLNPFSQPSSIGITIGVIHNRRSIFTTKRWGQWGPIF</sequence>
<dbReference type="EMBL" id="VDEP01000237">
    <property type="protein sequence ID" value="KAA1121788.1"/>
    <property type="molecule type" value="Genomic_DNA"/>
</dbReference>
<evidence type="ECO:0000313" key="3">
    <source>
        <dbReference type="Proteomes" id="UP000325313"/>
    </source>
</evidence>
<evidence type="ECO:0000256" key="1">
    <source>
        <dbReference type="SAM" id="MobiDB-lite"/>
    </source>
</evidence>
<reference evidence="2 3" key="1">
    <citation type="submission" date="2019-05" db="EMBL/GenBank/DDBJ databases">
        <title>Emergence of the Ug99 lineage of the wheat stem rust pathogen through somatic hybridization.</title>
        <authorList>
            <person name="Li F."/>
            <person name="Upadhyaya N.M."/>
            <person name="Sperschneider J."/>
            <person name="Matny O."/>
            <person name="Nguyen-Phuc H."/>
            <person name="Mago R."/>
            <person name="Raley C."/>
            <person name="Miller M.E."/>
            <person name="Silverstein K.A.T."/>
            <person name="Henningsen E."/>
            <person name="Hirsch C.D."/>
            <person name="Visser B."/>
            <person name="Pretorius Z.A."/>
            <person name="Steffenson B.J."/>
            <person name="Schwessinger B."/>
            <person name="Dodds P.N."/>
            <person name="Figueroa M."/>
        </authorList>
    </citation>
    <scope>NUCLEOTIDE SEQUENCE [LARGE SCALE GENOMIC DNA]</scope>
    <source>
        <strain evidence="2 3">Ug99</strain>
    </source>
</reference>
<name>A0A5B0R8Y4_PUCGR</name>
<gene>
    <name evidence="2" type="ORF">PGTUg99_029954</name>
</gene>
<dbReference type="Proteomes" id="UP000325313">
    <property type="component" value="Unassembled WGS sequence"/>
</dbReference>